<sequence length="520" mass="56589">VQMVMSTNAKSVIGFGEDNNDVLHEENREKSGNCFDQDKCDPNANVKDDSKLEKEELELQLRADEQENARILKYKIGKTAFLIVCWIINGLLLAIRFPTLPDLRERVDVPYDEFSPALTSRHIGWIIGCLIGGFCFDRFQKGWDLQLAIGFLVQAVAVGVKPLSRTVFTMALCFFGEGLAHGIHGLVGNAMCLALWGHKAPPLILAMSFGFRGGQFLAPILAYPFLGLRNATTATIGDINATNGNYSTSVRQFSSDIEIPHLIVGVVGAVCAIGFLIFFICPKPEKLVLSNRPKSSKPLEFLSPASCTGGSMGAGILFTFTFFLYYVLMLVTGTSFATYQAPVTQDTLGLTKPDSALMSTLQKGCGLASMLIFTPITRCAPIVALVYIVHHGVLAINIYALIYGIESVQAFAVSSCVYDVFSAPYFGIGLSWAQLYMNTTGAAIMCFNIGVGVGGILSETIGGSLLTNTGAKGLLWMNLICSIVFCVLVYTTTVIMKCYGTKEERLRKAEEKFKSEDSRT</sequence>
<accession>A0A8S4P624</accession>
<gene>
    <name evidence="5" type="ORF">OFUS_LOCUS14043</name>
</gene>
<feature type="transmembrane region" description="Helical" evidence="4">
    <location>
        <begin position="118"/>
        <end position="136"/>
    </location>
</feature>
<feature type="transmembrane region" description="Helical" evidence="4">
    <location>
        <begin position="435"/>
        <end position="456"/>
    </location>
</feature>
<feature type="transmembrane region" description="Helical" evidence="4">
    <location>
        <begin position="166"/>
        <end position="196"/>
    </location>
</feature>
<dbReference type="PANTHER" id="PTHR23121:SF9">
    <property type="entry name" value="SODIUM-DEPENDENT GLUCOSE TRANSPORTER 1"/>
    <property type="match status" value="1"/>
</dbReference>
<feature type="transmembrane region" description="Helical" evidence="4">
    <location>
        <begin position="259"/>
        <end position="280"/>
    </location>
</feature>
<feature type="non-terminal residue" evidence="5">
    <location>
        <position position="520"/>
    </location>
</feature>
<keyword evidence="2 4" id="KW-1133">Transmembrane helix</keyword>
<feature type="transmembrane region" description="Helical" evidence="4">
    <location>
        <begin position="380"/>
        <end position="402"/>
    </location>
</feature>
<dbReference type="OrthoDB" id="546893at2759"/>
<evidence type="ECO:0000256" key="4">
    <source>
        <dbReference type="SAM" id="Phobius"/>
    </source>
</evidence>
<organism evidence="5 6">
    <name type="scientific">Owenia fusiformis</name>
    <name type="common">Polychaete worm</name>
    <dbReference type="NCBI Taxonomy" id="6347"/>
    <lineage>
        <taxon>Eukaryota</taxon>
        <taxon>Metazoa</taxon>
        <taxon>Spiralia</taxon>
        <taxon>Lophotrochozoa</taxon>
        <taxon>Annelida</taxon>
        <taxon>Polychaeta</taxon>
        <taxon>Sedentaria</taxon>
        <taxon>Canalipalpata</taxon>
        <taxon>Sabellida</taxon>
        <taxon>Oweniida</taxon>
        <taxon>Oweniidae</taxon>
        <taxon>Owenia</taxon>
    </lineage>
</organism>
<feature type="transmembrane region" description="Helical" evidence="4">
    <location>
        <begin position="301"/>
        <end position="328"/>
    </location>
</feature>
<dbReference type="AlphaFoldDB" id="A0A8S4P624"/>
<evidence type="ECO:0000313" key="5">
    <source>
        <dbReference type="EMBL" id="CAH1788531.1"/>
    </source>
</evidence>
<proteinExistence type="predicted"/>
<dbReference type="PANTHER" id="PTHR23121">
    <property type="entry name" value="SODIUM-DEPENDENT GLUCOSE TRANSPORTER 1"/>
    <property type="match status" value="1"/>
</dbReference>
<feature type="transmembrane region" description="Helical" evidence="4">
    <location>
        <begin position="80"/>
        <end position="98"/>
    </location>
</feature>
<keyword evidence="1 4" id="KW-0812">Transmembrane</keyword>
<keyword evidence="3 4" id="KW-0472">Membrane</keyword>
<feature type="transmembrane region" description="Helical" evidence="4">
    <location>
        <begin position="203"/>
        <end position="226"/>
    </location>
</feature>
<dbReference type="SUPFAM" id="SSF103473">
    <property type="entry name" value="MFS general substrate transporter"/>
    <property type="match status" value="1"/>
</dbReference>
<dbReference type="Proteomes" id="UP000749559">
    <property type="component" value="Unassembled WGS sequence"/>
</dbReference>
<protein>
    <submittedName>
        <fullName evidence="5">Uncharacterized protein</fullName>
    </submittedName>
</protein>
<reference evidence="5" key="1">
    <citation type="submission" date="2022-03" db="EMBL/GenBank/DDBJ databases">
        <authorList>
            <person name="Martin C."/>
        </authorList>
    </citation>
    <scope>NUCLEOTIDE SEQUENCE</scope>
</reference>
<dbReference type="InterPro" id="IPR036259">
    <property type="entry name" value="MFS_trans_sf"/>
</dbReference>
<keyword evidence="6" id="KW-1185">Reference proteome</keyword>
<name>A0A8S4P624_OWEFU</name>
<comment type="caution">
    <text evidence="5">The sequence shown here is derived from an EMBL/GenBank/DDBJ whole genome shotgun (WGS) entry which is preliminary data.</text>
</comment>
<evidence type="ECO:0000256" key="3">
    <source>
        <dbReference type="ARBA" id="ARBA00023136"/>
    </source>
</evidence>
<feature type="transmembrane region" description="Helical" evidence="4">
    <location>
        <begin position="476"/>
        <end position="499"/>
    </location>
</feature>
<evidence type="ECO:0000313" key="6">
    <source>
        <dbReference type="Proteomes" id="UP000749559"/>
    </source>
</evidence>
<evidence type="ECO:0000256" key="1">
    <source>
        <dbReference type="ARBA" id="ARBA00022692"/>
    </source>
</evidence>
<dbReference type="EMBL" id="CAIIXF020000007">
    <property type="protein sequence ID" value="CAH1788531.1"/>
    <property type="molecule type" value="Genomic_DNA"/>
</dbReference>
<evidence type="ECO:0000256" key="2">
    <source>
        <dbReference type="ARBA" id="ARBA00022989"/>
    </source>
</evidence>
<dbReference type="Gene3D" id="1.20.1250.20">
    <property type="entry name" value="MFS general substrate transporter like domains"/>
    <property type="match status" value="1"/>
</dbReference>
<feature type="transmembrane region" description="Helical" evidence="4">
    <location>
        <begin position="408"/>
        <end position="428"/>
    </location>
</feature>